<sequence>MGYELEEIQISQKIFYELLKNRQISEETNKELYYAYMNEDKIMTLVKSQGEAAMSRVERYGNTVYLIPEEDNYVLGFSKKDLKDMLCKSGATDKDYYLSQFVILTILVEFYDGQGSSSLARRFMRVGELQNCISDRLKEGAEQMEVEEQEKTGVAFTNMLEAFEALRSAEGGSKAKTTKEGFLYNILVFLQKQGLIEYIEKDDMIQTTEKLNQFMDWNLLNKNHYNRVLKVLGREIDE</sequence>
<proteinExistence type="predicted"/>
<dbReference type="STRING" id="37658.SAMN05661086_02309"/>
<evidence type="ECO:0000313" key="1">
    <source>
        <dbReference type="EMBL" id="SFR88010.1"/>
    </source>
</evidence>
<organism evidence="1 2">
    <name type="scientific">Anaeromicropila populeti</name>
    <dbReference type="NCBI Taxonomy" id="37658"/>
    <lineage>
        <taxon>Bacteria</taxon>
        <taxon>Bacillati</taxon>
        <taxon>Bacillota</taxon>
        <taxon>Clostridia</taxon>
        <taxon>Lachnospirales</taxon>
        <taxon>Lachnospiraceae</taxon>
        <taxon>Anaeromicropila</taxon>
    </lineage>
</organism>
<dbReference type="AlphaFoldDB" id="A0A1I6KAU5"/>
<accession>A0A1I6KAU5</accession>
<dbReference type="InterPro" id="IPR045707">
    <property type="entry name" value="DUF6063"/>
</dbReference>
<reference evidence="1 2" key="1">
    <citation type="submission" date="2016-10" db="EMBL/GenBank/DDBJ databases">
        <authorList>
            <person name="de Groot N.N."/>
        </authorList>
    </citation>
    <scope>NUCLEOTIDE SEQUENCE [LARGE SCALE GENOMIC DNA]</scope>
    <source>
        <strain evidence="1 2">743A</strain>
    </source>
</reference>
<dbReference type="Proteomes" id="UP000199659">
    <property type="component" value="Unassembled WGS sequence"/>
</dbReference>
<dbReference type="RefSeq" id="WP_092560902.1">
    <property type="nucleotide sequence ID" value="NZ_FOYZ01000008.1"/>
</dbReference>
<dbReference type="Pfam" id="PF19539">
    <property type="entry name" value="DUF6063"/>
    <property type="match status" value="1"/>
</dbReference>
<keyword evidence="2" id="KW-1185">Reference proteome</keyword>
<dbReference type="OrthoDB" id="1897626at2"/>
<name>A0A1I6KAU5_9FIRM</name>
<dbReference type="EMBL" id="FOYZ01000008">
    <property type="protein sequence ID" value="SFR88010.1"/>
    <property type="molecule type" value="Genomic_DNA"/>
</dbReference>
<evidence type="ECO:0000313" key="2">
    <source>
        <dbReference type="Proteomes" id="UP000199659"/>
    </source>
</evidence>
<gene>
    <name evidence="1" type="ORF">SAMN05661086_02309</name>
</gene>
<protein>
    <submittedName>
        <fullName evidence="1">Uncharacterized protein</fullName>
    </submittedName>
</protein>